<comment type="caution">
    <text evidence="3">The sequence shown here is derived from an EMBL/GenBank/DDBJ whole genome shotgun (WGS) entry which is preliminary data.</text>
</comment>
<accession>A0AAN6P212</accession>
<proteinExistence type="predicted"/>
<keyword evidence="1" id="KW-0472">Membrane</keyword>
<evidence type="ECO:0000313" key="4">
    <source>
        <dbReference type="Proteomes" id="UP001303222"/>
    </source>
</evidence>
<reference evidence="3" key="1">
    <citation type="journal article" date="2023" name="Mol. Phylogenet. Evol.">
        <title>Genome-scale phylogeny and comparative genomics of the fungal order Sordariales.</title>
        <authorList>
            <person name="Hensen N."/>
            <person name="Bonometti L."/>
            <person name="Westerberg I."/>
            <person name="Brannstrom I.O."/>
            <person name="Guillou S."/>
            <person name="Cros-Aarteil S."/>
            <person name="Calhoun S."/>
            <person name="Haridas S."/>
            <person name="Kuo A."/>
            <person name="Mondo S."/>
            <person name="Pangilinan J."/>
            <person name="Riley R."/>
            <person name="LaButti K."/>
            <person name="Andreopoulos B."/>
            <person name="Lipzen A."/>
            <person name="Chen C."/>
            <person name="Yan M."/>
            <person name="Daum C."/>
            <person name="Ng V."/>
            <person name="Clum A."/>
            <person name="Steindorff A."/>
            <person name="Ohm R.A."/>
            <person name="Martin F."/>
            <person name="Silar P."/>
            <person name="Natvig D.O."/>
            <person name="Lalanne C."/>
            <person name="Gautier V."/>
            <person name="Ament-Velasquez S.L."/>
            <person name="Kruys A."/>
            <person name="Hutchinson M.I."/>
            <person name="Powell A.J."/>
            <person name="Barry K."/>
            <person name="Miller A.N."/>
            <person name="Grigoriev I.V."/>
            <person name="Debuchy R."/>
            <person name="Gladieux P."/>
            <person name="Hiltunen Thoren M."/>
            <person name="Johannesson H."/>
        </authorList>
    </citation>
    <scope>NUCLEOTIDE SEQUENCE</scope>
    <source>
        <strain evidence="3">CBS 626.80</strain>
    </source>
</reference>
<gene>
    <name evidence="3" type="ORF">QBC32DRAFT_334556</name>
</gene>
<dbReference type="AlphaFoldDB" id="A0AAN6P212"/>
<organism evidence="3 4">
    <name type="scientific">Pseudoneurospora amorphoporcata</name>
    <dbReference type="NCBI Taxonomy" id="241081"/>
    <lineage>
        <taxon>Eukaryota</taxon>
        <taxon>Fungi</taxon>
        <taxon>Dikarya</taxon>
        <taxon>Ascomycota</taxon>
        <taxon>Pezizomycotina</taxon>
        <taxon>Sordariomycetes</taxon>
        <taxon>Sordariomycetidae</taxon>
        <taxon>Sordariales</taxon>
        <taxon>Sordariaceae</taxon>
        <taxon>Pseudoneurospora</taxon>
    </lineage>
</organism>
<name>A0AAN6P212_9PEZI</name>
<dbReference type="Proteomes" id="UP001303222">
    <property type="component" value="Unassembled WGS sequence"/>
</dbReference>
<protein>
    <recommendedName>
        <fullName evidence="5">Secreted peptide</fullName>
    </recommendedName>
</protein>
<evidence type="ECO:0000256" key="2">
    <source>
        <dbReference type="SAM" id="SignalP"/>
    </source>
</evidence>
<evidence type="ECO:0008006" key="5">
    <source>
        <dbReference type="Google" id="ProtNLM"/>
    </source>
</evidence>
<evidence type="ECO:0000256" key="1">
    <source>
        <dbReference type="SAM" id="Phobius"/>
    </source>
</evidence>
<keyword evidence="1" id="KW-0812">Transmembrane</keyword>
<keyword evidence="2" id="KW-0732">Signal</keyword>
<dbReference type="EMBL" id="MU859081">
    <property type="protein sequence ID" value="KAK3955064.1"/>
    <property type="molecule type" value="Genomic_DNA"/>
</dbReference>
<feature type="transmembrane region" description="Helical" evidence="1">
    <location>
        <begin position="46"/>
        <end position="63"/>
    </location>
</feature>
<keyword evidence="4" id="KW-1185">Reference proteome</keyword>
<feature type="signal peptide" evidence="2">
    <location>
        <begin position="1"/>
        <end position="22"/>
    </location>
</feature>
<sequence length="73" mass="8347">MASLLLLVRAMLAWNHINPTQSFIPFSSFAMLSWCPSSRPNPSPLLWILCLCIVVIFRLALATRSFSHLHHDR</sequence>
<evidence type="ECO:0000313" key="3">
    <source>
        <dbReference type="EMBL" id="KAK3955064.1"/>
    </source>
</evidence>
<keyword evidence="1" id="KW-1133">Transmembrane helix</keyword>
<feature type="chain" id="PRO_5043022042" description="Secreted peptide" evidence="2">
    <location>
        <begin position="23"/>
        <end position="73"/>
    </location>
</feature>
<reference evidence="3" key="2">
    <citation type="submission" date="2023-06" db="EMBL/GenBank/DDBJ databases">
        <authorList>
            <consortium name="Lawrence Berkeley National Laboratory"/>
            <person name="Mondo S.J."/>
            <person name="Hensen N."/>
            <person name="Bonometti L."/>
            <person name="Westerberg I."/>
            <person name="Brannstrom I.O."/>
            <person name="Guillou S."/>
            <person name="Cros-Aarteil S."/>
            <person name="Calhoun S."/>
            <person name="Haridas S."/>
            <person name="Kuo A."/>
            <person name="Pangilinan J."/>
            <person name="Riley R."/>
            <person name="Labutti K."/>
            <person name="Andreopoulos B."/>
            <person name="Lipzen A."/>
            <person name="Chen C."/>
            <person name="Yanf M."/>
            <person name="Daum C."/>
            <person name="Ng V."/>
            <person name="Clum A."/>
            <person name="Steindorff A."/>
            <person name="Ohm R."/>
            <person name="Martin F."/>
            <person name="Silar P."/>
            <person name="Natvig D."/>
            <person name="Lalanne C."/>
            <person name="Gautier V."/>
            <person name="Ament-Velasquez S.L."/>
            <person name="Kruys A."/>
            <person name="Hutchinson M.I."/>
            <person name="Powell A.J."/>
            <person name="Barry K."/>
            <person name="Miller A.N."/>
            <person name="Grigoriev I.V."/>
            <person name="Debuchy R."/>
            <person name="Gladieux P."/>
            <person name="Thoren M.H."/>
            <person name="Johannesson H."/>
        </authorList>
    </citation>
    <scope>NUCLEOTIDE SEQUENCE</scope>
    <source>
        <strain evidence="3">CBS 626.80</strain>
    </source>
</reference>